<feature type="domain" description="MmgE/PrpD C-terminal" evidence="4">
    <location>
        <begin position="286"/>
        <end position="460"/>
    </location>
</feature>
<accession>A0A0C3PTM0</accession>
<dbReference type="GO" id="GO:0047547">
    <property type="term" value="F:2-methylcitrate dehydratase activity"/>
    <property type="evidence" value="ECO:0007669"/>
    <property type="project" value="InterPro"/>
</dbReference>
<organism evidence="5 6">
    <name type="scientific">Phlebiopsis gigantea (strain 11061_1 CR5-6)</name>
    <name type="common">White-rot fungus</name>
    <name type="synonym">Peniophora gigantea</name>
    <dbReference type="NCBI Taxonomy" id="745531"/>
    <lineage>
        <taxon>Eukaryota</taxon>
        <taxon>Fungi</taxon>
        <taxon>Dikarya</taxon>
        <taxon>Basidiomycota</taxon>
        <taxon>Agaricomycotina</taxon>
        <taxon>Agaricomycetes</taxon>
        <taxon>Polyporales</taxon>
        <taxon>Phanerochaetaceae</taxon>
        <taxon>Phlebiopsis</taxon>
    </lineage>
</organism>
<evidence type="ECO:0000313" key="5">
    <source>
        <dbReference type="EMBL" id="KIP10893.1"/>
    </source>
</evidence>
<keyword evidence="2" id="KW-0456">Lyase</keyword>
<dbReference type="GO" id="GO:0005739">
    <property type="term" value="C:mitochondrion"/>
    <property type="evidence" value="ECO:0007669"/>
    <property type="project" value="TreeGrafter"/>
</dbReference>
<dbReference type="PANTHER" id="PTHR16943">
    <property type="entry name" value="2-METHYLCITRATE DEHYDRATASE-RELATED"/>
    <property type="match status" value="1"/>
</dbReference>
<dbReference type="InterPro" id="IPR005656">
    <property type="entry name" value="MmgE_PrpD"/>
</dbReference>
<dbReference type="SUPFAM" id="SSF103378">
    <property type="entry name" value="2-methylcitrate dehydratase PrpD"/>
    <property type="match status" value="1"/>
</dbReference>
<evidence type="ECO:0008006" key="7">
    <source>
        <dbReference type="Google" id="ProtNLM"/>
    </source>
</evidence>
<dbReference type="NCBIfam" id="TIGR02330">
    <property type="entry name" value="prpD"/>
    <property type="match status" value="1"/>
</dbReference>
<evidence type="ECO:0000256" key="1">
    <source>
        <dbReference type="ARBA" id="ARBA00006174"/>
    </source>
</evidence>
<dbReference type="FunFam" id="3.30.1330.120:FF:000001">
    <property type="entry name" value="2-methylcitrate dehydratase"/>
    <property type="match status" value="1"/>
</dbReference>
<evidence type="ECO:0000256" key="2">
    <source>
        <dbReference type="ARBA" id="ARBA00023239"/>
    </source>
</evidence>
<dbReference type="EMBL" id="KN840450">
    <property type="protein sequence ID" value="KIP10893.1"/>
    <property type="molecule type" value="Genomic_DNA"/>
</dbReference>
<proteinExistence type="inferred from homology"/>
<protein>
    <recommendedName>
        <fullName evidence="7">2-methylcitrate dehydratase</fullName>
    </recommendedName>
</protein>
<dbReference type="InterPro" id="IPR045337">
    <property type="entry name" value="MmgE_PrpD_C"/>
</dbReference>
<evidence type="ECO:0000259" key="3">
    <source>
        <dbReference type="Pfam" id="PF03972"/>
    </source>
</evidence>
<dbReference type="STRING" id="745531.A0A0C3PTM0"/>
<feature type="domain" description="MmgE/PrpD N-terminal" evidence="3">
    <location>
        <begin position="21"/>
        <end position="268"/>
    </location>
</feature>
<dbReference type="NCBIfam" id="NF006943">
    <property type="entry name" value="PRK09425.1"/>
    <property type="match status" value="1"/>
</dbReference>
<dbReference type="Pfam" id="PF03972">
    <property type="entry name" value="MmgE_PrpD_N"/>
    <property type="match status" value="1"/>
</dbReference>
<dbReference type="Gene3D" id="1.10.4100.10">
    <property type="entry name" value="2-methylcitrate dehydratase PrpD"/>
    <property type="match status" value="1"/>
</dbReference>
<dbReference type="InterPro" id="IPR045336">
    <property type="entry name" value="MmgE_PrpD_N"/>
</dbReference>
<dbReference type="GO" id="GO:0051537">
    <property type="term" value="F:2 iron, 2 sulfur cluster binding"/>
    <property type="evidence" value="ECO:0007669"/>
    <property type="project" value="InterPro"/>
</dbReference>
<dbReference type="InterPro" id="IPR036148">
    <property type="entry name" value="MmgE/PrpD_sf"/>
</dbReference>
<dbReference type="Proteomes" id="UP000053257">
    <property type="component" value="Unassembled WGS sequence"/>
</dbReference>
<gene>
    <name evidence="5" type="ORF">PHLGIDRAFT_64778</name>
</gene>
<name>A0A0C3PTM0_PHLG1</name>
<dbReference type="OrthoDB" id="10055203at2759"/>
<keyword evidence="6" id="KW-1185">Reference proteome</keyword>
<dbReference type="PANTHER" id="PTHR16943:SF16">
    <property type="entry name" value="2-METHYLCITRATE DEHYDRATASE-RELATED"/>
    <property type="match status" value="1"/>
</dbReference>
<dbReference type="InterPro" id="IPR042188">
    <property type="entry name" value="MmgE/PrpD_sf_2"/>
</dbReference>
<evidence type="ECO:0000313" key="6">
    <source>
        <dbReference type="Proteomes" id="UP000053257"/>
    </source>
</evidence>
<dbReference type="GO" id="GO:0019679">
    <property type="term" value="P:propionate metabolic process, methylcitrate cycle"/>
    <property type="evidence" value="ECO:0007669"/>
    <property type="project" value="InterPro"/>
</dbReference>
<dbReference type="InterPro" id="IPR042183">
    <property type="entry name" value="MmgE/PrpD_sf_1"/>
</dbReference>
<sequence length="483" mass="53378">MSSHADAAESAIRPEPDQVLQDIADYVHTYKVESDLAFETARLCLIDTIGCGLEGLTFDACARLMGPVVEGTVVPNGTKVPGTSFQVDPIRGAFNIGTQIRWLDFNDCWLAAEWGHPSDNLGAILAVADHLARQGQVLTVRDVLEAMIKAHEIQGQLALLNSFNRVGLDHVVLVKVASTAVVSKLLGLDRAQTIDAISQAWADGQSLRTYRHAPNTQSRKSWAAGDACSRAVNLAYLVKKGEKGMPSVLSAKTWGFYDVLFKGKPFEFAMPYTSYIMENVLFKISYPAEFHAQTAVEAAHILHAQLKALGKTADDIKSIRIRTQEAAMRIINKKGPLDNFADRDHDINYMVAYPLIYGELTSQSYADAAAADPRIDALRAKIRCVEEPQYSIDYHDPAKRSISNALLVELNDGTFLDEVEVEYPVGHKRRRAEGTPLLLAKFKRHIAPHFDEAHQKKIFDTVNDAATFAQLPVDQFTDLFVKA</sequence>
<reference evidence="5 6" key="1">
    <citation type="journal article" date="2014" name="PLoS Genet.">
        <title>Analysis of the Phlebiopsis gigantea genome, transcriptome and secretome provides insight into its pioneer colonization strategies of wood.</title>
        <authorList>
            <person name="Hori C."/>
            <person name="Ishida T."/>
            <person name="Igarashi K."/>
            <person name="Samejima M."/>
            <person name="Suzuki H."/>
            <person name="Master E."/>
            <person name="Ferreira P."/>
            <person name="Ruiz-Duenas F.J."/>
            <person name="Held B."/>
            <person name="Canessa P."/>
            <person name="Larrondo L.F."/>
            <person name="Schmoll M."/>
            <person name="Druzhinina I.S."/>
            <person name="Kubicek C.P."/>
            <person name="Gaskell J.A."/>
            <person name="Kersten P."/>
            <person name="St John F."/>
            <person name="Glasner J."/>
            <person name="Sabat G."/>
            <person name="Splinter BonDurant S."/>
            <person name="Syed K."/>
            <person name="Yadav J."/>
            <person name="Mgbeahuruike A.C."/>
            <person name="Kovalchuk A."/>
            <person name="Asiegbu F.O."/>
            <person name="Lackner G."/>
            <person name="Hoffmeister D."/>
            <person name="Rencoret J."/>
            <person name="Gutierrez A."/>
            <person name="Sun H."/>
            <person name="Lindquist E."/>
            <person name="Barry K."/>
            <person name="Riley R."/>
            <person name="Grigoriev I.V."/>
            <person name="Henrissat B."/>
            <person name="Kues U."/>
            <person name="Berka R.M."/>
            <person name="Martinez A.T."/>
            <person name="Covert S.F."/>
            <person name="Blanchette R.A."/>
            <person name="Cullen D."/>
        </authorList>
    </citation>
    <scope>NUCLEOTIDE SEQUENCE [LARGE SCALE GENOMIC DNA]</scope>
    <source>
        <strain evidence="5 6">11061_1 CR5-6</strain>
    </source>
</reference>
<dbReference type="InterPro" id="IPR012705">
    <property type="entry name" value="2Me_IsoCit_deHydtase_PrpD"/>
</dbReference>
<dbReference type="HOGENOM" id="CLU_021803_1_0_1"/>
<dbReference type="AlphaFoldDB" id="A0A0C3PTM0"/>
<evidence type="ECO:0000259" key="4">
    <source>
        <dbReference type="Pfam" id="PF19305"/>
    </source>
</evidence>
<comment type="similarity">
    <text evidence="1">Belongs to the PrpD family.</text>
</comment>
<dbReference type="Pfam" id="PF19305">
    <property type="entry name" value="MmgE_PrpD_C"/>
    <property type="match status" value="1"/>
</dbReference>
<dbReference type="Gene3D" id="3.30.1330.120">
    <property type="entry name" value="2-methylcitrate dehydratase PrpD"/>
    <property type="match status" value="1"/>
</dbReference>